<gene>
    <name evidence="2" type="ORF">FSB_LOCUS2547</name>
</gene>
<feature type="region of interest" description="Disordered" evidence="1">
    <location>
        <begin position="283"/>
        <end position="334"/>
    </location>
</feature>
<feature type="compositionally biased region" description="Polar residues" evidence="1">
    <location>
        <begin position="300"/>
        <end position="311"/>
    </location>
</feature>
<proteinExistence type="predicted"/>
<dbReference type="AlphaFoldDB" id="A0A2N9EIT3"/>
<protein>
    <submittedName>
        <fullName evidence="2">Uncharacterized protein</fullName>
    </submittedName>
</protein>
<evidence type="ECO:0000256" key="1">
    <source>
        <dbReference type="SAM" id="MobiDB-lite"/>
    </source>
</evidence>
<reference evidence="2" key="1">
    <citation type="submission" date="2018-02" db="EMBL/GenBank/DDBJ databases">
        <authorList>
            <person name="Cohen D.B."/>
            <person name="Kent A.D."/>
        </authorList>
    </citation>
    <scope>NUCLEOTIDE SEQUENCE</scope>
</reference>
<organism evidence="2">
    <name type="scientific">Fagus sylvatica</name>
    <name type="common">Beechnut</name>
    <dbReference type="NCBI Taxonomy" id="28930"/>
    <lineage>
        <taxon>Eukaryota</taxon>
        <taxon>Viridiplantae</taxon>
        <taxon>Streptophyta</taxon>
        <taxon>Embryophyta</taxon>
        <taxon>Tracheophyta</taxon>
        <taxon>Spermatophyta</taxon>
        <taxon>Magnoliopsida</taxon>
        <taxon>eudicotyledons</taxon>
        <taxon>Gunneridae</taxon>
        <taxon>Pentapetalae</taxon>
        <taxon>rosids</taxon>
        <taxon>fabids</taxon>
        <taxon>Fagales</taxon>
        <taxon>Fagaceae</taxon>
        <taxon>Fagus</taxon>
    </lineage>
</organism>
<dbReference type="EMBL" id="OIVN01000119">
    <property type="protein sequence ID" value="SPC74665.1"/>
    <property type="molecule type" value="Genomic_DNA"/>
</dbReference>
<evidence type="ECO:0000313" key="2">
    <source>
        <dbReference type="EMBL" id="SPC74665.1"/>
    </source>
</evidence>
<sequence>MPFDPPRGLLGTVGSCNAWRARLPFVCQAVVRSCRVLGDATRASFPGFAENTWARCTASQELKLLENQLTAIKRAEEWKTCKGQKNDRSGHRFGAGLGGSDAFVSRSSPEKYAERVIWCFSILFIPENRREKSFLYLSGPTTWPSRIRSDRKTRGELVTLHLEGRYPLRSVVLSDVMTGRLFTGGRVSVVLGDAKAFLLTLKVVIQLRKQKVVTLKWMEGLHLGLGEKFHWLKRQWKTFTLRETLRKQVKGLEADLQKKDDLLSSQDDTRRFYVGGFEHISENEDEEDDIQSKEHAVTPSEVQSTSPSGDQSGDPAVSLMDGQVILPPIDKEAP</sequence>
<accession>A0A2N9EIT3</accession>
<name>A0A2N9EIT3_FAGSY</name>